<dbReference type="PROSITE" id="PS50190">
    <property type="entry name" value="SEC7"/>
    <property type="match status" value="1"/>
</dbReference>
<dbReference type="InterPro" id="IPR023394">
    <property type="entry name" value="Sec7_C_sf"/>
</dbReference>
<comment type="caution">
    <text evidence="9">The sequence shown here is derived from an EMBL/GenBank/DDBJ whole genome shotgun (WGS) entry which is preliminary data.</text>
</comment>
<dbReference type="InterPro" id="IPR032691">
    <property type="entry name" value="Mon2/Sec7/BIG1-like_HUS"/>
</dbReference>
<dbReference type="InterPro" id="IPR046455">
    <property type="entry name" value="Sec7/BIG1-like_C"/>
</dbReference>
<feature type="region of interest" description="Disordered" evidence="7">
    <location>
        <begin position="82"/>
        <end position="219"/>
    </location>
</feature>
<dbReference type="GO" id="GO:0016020">
    <property type="term" value="C:membrane"/>
    <property type="evidence" value="ECO:0007669"/>
    <property type="project" value="UniProtKB-SubCell"/>
</dbReference>
<dbReference type="Pfam" id="PF16213">
    <property type="entry name" value="DCB"/>
    <property type="match status" value="1"/>
</dbReference>
<dbReference type="FunFam" id="1.10.220.20:FF:000002">
    <property type="entry name" value="Brefeldin A-inhibited guanine nucleotide-exchange protein 1"/>
    <property type="match status" value="1"/>
</dbReference>
<dbReference type="Gene3D" id="1.25.10.10">
    <property type="entry name" value="Leucine-rich Repeat Variant"/>
    <property type="match status" value="1"/>
</dbReference>
<feature type="compositionally biased region" description="Pro residues" evidence="7">
    <location>
        <begin position="191"/>
        <end position="202"/>
    </location>
</feature>
<dbReference type="InterPro" id="IPR000904">
    <property type="entry name" value="Sec7_dom"/>
</dbReference>
<dbReference type="GO" id="GO:0005085">
    <property type="term" value="F:guanyl-nucleotide exchange factor activity"/>
    <property type="evidence" value="ECO:0007669"/>
    <property type="project" value="InterPro"/>
</dbReference>
<feature type="compositionally biased region" description="Basic and acidic residues" evidence="7">
    <location>
        <begin position="1545"/>
        <end position="1566"/>
    </location>
</feature>
<feature type="compositionally biased region" description="Polar residues" evidence="7">
    <location>
        <begin position="117"/>
        <end position="131"/>
    </location>
</feature>
<proteinExistence type="predicted"/>
<evidence type="ECO:0000256" key="5">
    <source>
        <dbReference type="ARBA" id="ARBA00022927"/>
    </source>
</evidence>
<dbReference type="InterPro" id="IPR016024">
    <property type="entry name" value="ARM-type_fold"/>
</dbReference>
<dbReference type="GO" id="GO:0005802">
    <property type="term" value="C:trans-Golgi network"/>
    <property type="evidence" value="ECO:0007669"/>
    <property type="project" value="TreeGrafter"/>
</dbReference>
<dbReference type="PANTHER" id="PTHR10663:SF375">
    <property type="entry name" value="LD29171P"/>
    <property type="match status" value="1"/>
</dbReference>
<dbReference type="Pfam" id="PF01369">
    <property type="entry name" value="Sec7"/>
    <property type="match status" value="1"/>
</dbReference>
<dbReference type="Gene3D" id="1.10.220.20">
    <property type="match status" value="1"/>
</dbReference>
<dbReference type="CDD" id="cd00171">
    <property type="entry name" value="Sec7"/>
    <property type="match status" value="1"/>
</dbReference>
<keyword evidence="4" id="KW-0963">Cytoplasm</keyword>
<dbReference type="Pfam" id="PF12783">
    <property type="entry name" value="Sec7-like_HUS"/>
    <property type="match status" value="1"/>
</dbReference>
<organism evidence="9 10">
    <name type="scientific">Apatococcus lobatus</name>
    <dbReference type="NCBI Taxonomy" id="904363"/>
    <lineage>
        <taxon>Eukaryota</taxon>
        <taxon>Viridiplantae</taxon>
        <taxon>Chlorophyta</taxon>
        <taxon>core chlorophytes</taxon>
        <taxon>Trebouxiophyceae</taxon>
        <taxon>Chlorellales</taxon>
        <taxon>Chlorellaceae</taxon>
        <taxon>Apatococcus</taxon>
    </lineage>
</organism>
<reference evidence="9 10" key="1">
    <citation type="journal article" date="2024" name="Nat. Commun.">
        <title>Phylogenomics reveals the evolutionary origins of lichenization in chlorophyte algae.</title>
        <authorList>
            <person name="Puginier C."/>
            <person name="Libourel C."/>
            <person name="Otte J."/>
            <person name="Skaloud P."/>
            <person name="Haon M."/>
            <person name="Grisel S."/>
            <person name="Petersen M."/>
            <person name="Berrin J.G."/>
            <person name="Delaux P.M."/>
            <person name="Dal Grande F."/>
            <person name="Keller J."/>
        </authorList>
    </citation>
    <scope>NUCLEOTIDE SEQUENCE [LARGE SCALE GENOMIC DNA]</scope>
    <source>
        <strain evidence="9 10">SAG 2145</strain>
    </source>
</reference>
<feature type="region of interest" description="Disordered" evidence="7">
    <location>
        <begin position="442"/>
        <end position="495"/>
    </location>
</feature>
<dbReference type="SMART" id="SM00222">
    <property type="entry name" value="Sec7"/>
    <property type="match status" value="1"/>
</dbReference>
<evidence type="ECO:0000256" key="4">
    <source>
        <dbReference type="ARBA" id="ARBA00022490"/>
    </source>
</evidence>
<dbReference type="Pfam" id="PF20252">
    <property type="entry name" value="BIG2_C"/>
    <property type="match status" value="1"/>
</dbReference>
<keyword evidence="10" id="KW-1185">Reference proteome</keyword>
<keyword evidence="6" id="KW-0472">Membrane</keyword>
<evidence type="ECO:0000256" key="3">
    <source>
        <dbReference type="ARBA" id="ARBA00022448"/>
    </source>
</evidence>
<dbReference type="InterPro" id="IPR011989">
    <property type="entry name" value="ARM-like"/>
</dbReference>
<evidence type="ECO:0000313" key="10">
    <source>
        <dbReference type="Proteomes" id="UP001438707"/>
    </source>
</evidence>
<feature type="compositionally biased region" description="Polar residues" evidence="7">
    <location>
        <begin position="449"/>
        <end position="464"/>
    </location>
</feature>
<dbReference type="InterPro" id="IPR015403">
    <property type="entry name" value="Mon2/Sec7/BIG1-like_HDS"/>
</dbReference>
<feature type="compositionally biased region" description="Pro residues" evidence="7">
    <location>
        <begin position="1766"/>
        <end position="1775"/>
    </location>
</feature>
<evidence type="ECO:0000256" key="7">
    <source>
        <dbReference type="SAM" id="MobiDB-lite"/>
    </source>
</evidence>
<dbReference type="GO" id="GO:0015031">
    <property type="term" value="P:protein transport"/>
    <property type="evidence" value="ECO:0007669"/>
    <property type="project" value="UniProtKB-KW"/>
</dbReference>
<evidence type="ECO:0000256" key="1">
    <source>
        <dbReference type="ARBA" id="ARBA00004370"/>
    </source>
</evidence>
<name>A0AAW1R3D5_9CHLO</name>
<protein>
    <recommendedName>
        <fullName evidence="8">SEC7 domain-containing protein</fullName>
    </recommendedName>
</protein>
<keyword evidence="3" id="KW-0813">Transport</keyword>
<dbReference type="FunFam" id="1.10.1000.11:FF:000003">
    <property type="entry name" value="Brefeldin A-inhibited guanine nucleotide-exchange protein 1"/>
    <property type="match status" value="1"/>
</dbReference>
<feature type="compositionally biased region" description="Low complexity" evidence="7">
    <location>
        <begin position="1776"/>
        <end position="1791"/>
    </location>
</feature>
<feature type="region of interest" description="Disordered" evidence="7">
    <location>
        <begin position="1758"/>
        <end position="1795"/>
    </location>
</feature>
<feature type="domain" description="SEC7" evidence="8">
    <location>
        <begin position="819"/>
        <end position="1006"/>
    </location>
</feature>
<accession>A0AAW1R3D5</accession>
<evidence type="ECO:0000256" key="6">
    <source>
        <dbReference type="ARBA" id="ARBA00023136"/>
    </source>
</evidence>
<feature type="compositionally biased region" description="Low complexity" evidence="7">
    <location>
        <begin position="153"/>
        <end position="180"/>
    </location>
</feature>
<keyword evidence="5" id="KW-0653">Protein transport</keyword>
<dbReference type="InterPro" id="IPR035999">
    <property type="entry name" value="Sec7_dom_sf"/>
</dbReference>
<gene>
    <name evidence="9" type="ORF">WJX74_006597</name>
</gene>
<feature type="region of interest" description="Disordered" evidence="7">
    <location>
        <begin position="1542"/>
        <end position="1574"/>
    </location>
</feature>
<dbReference type="Gene3D" id="1.10.1000.11">
    <property type="entry name" value="Arf Nucleotide-binding Site Opener,domain 2"/>
    <property type="match status" value="1"/>
</dbReference>
<dbReference type="InterPro" id="IPR032629">
    <property type="entry name" value="DCB_dom"/>
</dbReference>
<dbReference type="SUPFAM" id="SSF48371">
    <property type="entry name" value="ARM repeat"/>
    <property type="match status" value="1"/>
</dbReference>
<dbReference type="GO" id="GO:0032012">
    <property type="term" value="P:regulation of ARF protein signal transduction"/>
    <property type="evidence" value="ECO:0007669"/>
    <property type="project" value="InterPro"/>
</dbReference>
<evidence type="ECO:0000313" key="9">
    <source>
        <dbReference type="EMBL" id="KAK9828271.1"/>
    </source>
</evidence>
<feature type="compositionally biased region" description="Polar residues" evidence="7">
    <location>
        <begin position="82"/>
        <end position="97"/>
    </location>
</feature>
<dbReference type="PANTHER" id="PTHR10663">
    <property type="entry name" value="GUANYL-NUCLEOTIDE EXCHANGE FACTOR"/>
    <property type="match status" value="1"/>
</dbReference>
<dbReference type="InterPro" id="IPR032817">
    <property type="entry name" value="Mon2_C"/>
</dbReference>
<feature type="region of interest" description="Disordered" evidence="7">
    <location>
        <begin position="737"/>
        <end position="788"/>
    </location>
</feature>
<dbReference type="GO" id="GO:0005829">
    <property type="term" value="C:cytosol"/>
    <property type="evidence" value="ECO:0007669"/>
    <property type="project" value="UniProtKB-SubCell"/>
</dbReference>
<sequence>MAVTAVGLIKPCLEKISEAASGRKFAILRHEAKSLLNGIEETFNPQTPVRGIPEPSYEAEVPVAKAAPPAAALVTEVDAASEQSISVEPSEAPSNVTADAAAESGPASDEKYAHATEASQPAGTSPSTSEHAASAEAVAGLDASVPDTSAETASLPEAPPSETAAPSAPATPRTPAQSQTETTRSQQDLPPATPPASMPSPRLPSVHSRQQQVKGSLPAEGAQKLMQVLAMAVDTRKVPMVEAAVDLVQKLIAHQFLVGPVYSISQKGDSAAKKPAKRRVTGDEDDDTEVASGEALPHQAQAVELLCRCDDIPDENIELRVLKGLLSTVTSTTIHIHGQALLLAIRTCYNIFLMSRNEVNQMTAKASLTQMLNVTFQRMEAGSELISIKPIMVTDMLGLPPAETSTVSAFVQSFLHEVVTTVDAATFGYTFGIQEGIQHSLDDAFTRPDPSTSSHGYLNEQDSPTADREQIQWRPSASGDEGPPASPSGKSQADGQSVIRGVLQKDAFLVFRALCRLSIRSSDSAAATDVSAARGKVLALELLKILLENSGPTFRTQDKFVNGIKQHLCLSLLKNAAATHPTALALTSSIFFTLMTRFRHSLKAEIGVFFPMILLRAIEPAAAGTTPNAANVGGAVGAVDLAHKGVVMRCLEAQCETGQLLVDLFVNYDCDLEGANLFERMVLALVRIAQGTQDKDASAPQAHDEESLRMGALQCLVNILRSLVEWYTRSVADAVPADSQHPVPEGNVSTSTDVKESWHDLTSTPERNLPNGDAAHPDPGAPGEQNELTPISATLSSIPMEGDVPPQFRDADSAKEAQLLETWKAYKKGFQEGISIFNKKPKKGISFLQEQGMLGRAPGEIAKFLQKTTGLNKTMIGEYLGEREDEALKVMHAYVESLDFTGTDFDAAIRLFLTGFRLPGEAQKIDRLMEKFAEQYLSCNPEAFKTADVAYVLAYSVIMLNTDAHNPQVKNKMGQQDFLKNNRGINDGGDLPAEYMIALYDRIVNDEIKMKDVDAEGRVAGAQQQQQQQAAGLMDTLLSLIPGRKAQVSSEPSDDSIKRTHDYLRERAKGATFFGATEGETVRPMLDVCWAPMLSAFSVLFDRHSEGAVVNLCLAGFVAAIRMTSLLGMGMIRDTYVTSLSRFTMLHSPSVMTLKNAKAFRALLVITDENGNHLHEVWPEVLRCVSRFELLQQMELGGLSDAAIFANPAAPAAVTKVKRGFLGRSLSTVSTPPGGKPVQDSVTSIHDVQMHKPKGAKGEAAELQLPPDAVMRELDPQELNRMFVHSERLDSEAIVEFVKALCAIATEELRPVSPRVYSLTKIVEIAHFNMNRIRLVWGRIWAVLADFFVEVGCHSNLRVAMFAVDSLRQLAMKFLERDELANYTFQNDFLKPFVSIMRQSKSVEIRELIIRCCSQMVFSRVNNVKSGWKSMFMVFTTAASDERQTIVRMAFDTIEKIVRDYFDFITETEITTFTDCVNCLIAFTNNPHSLDVALNAVAFLRFCAMKLAEGAIGDVEALPEGTHQLGHGIMRIRPAATAAANGDVTDVHPAESPAAKHELPNGDSKDLQASQPGQKRLQFSDKDEHLYFWFPLLAGLSELTFDPRPDLRHSALEVLFDTLRFHGSAFTTAFWSRVFDSVLLPIFDHVRAEVTDTTTFTDDRRREELDAWLYETCTQCLQHMVDIVVQFYDALQPLLSRIFDLLANFIRRTHQSLASVGVAASVRLINAAGDKMSSAVWREALQMLSSAARDTFPDVGHLVSASSPMPATPKTPQPASPTSSTPKPNSTPKPKSYIESASGSRMLSLVRCRATVQLLLVQTCGDVHSQHWQRIPTPALLTMLDLLQYISTASRDLDADMDLRRQLAAQQAEGQVAQSKRLGDPPLLRLERESSHAYLSMLLHARSNLPELSDAGQVEARLTQLCLQNLERFQLAGPLSDDDLSSSPGRHHAHSLLSQREESAARAPLVVATLRALSSFSEDAFRVHLRVFFPILTRLISYEHAPPEVQRALADIFTRRVAPLLQSS</sequence>
<feature type="region of interest" description="Disordered" evidence="7">
    <location>
        <begin position="268"/>
        <end position="294"/>
    </location>
</feature>
<dbReference type="SUPFAM" id="SSF48425">
    <property type="entry name" value="Sec7 domain"/>
    <property type="match status" value="1"/>
</dbReference>
<comment type="subcellular location">
    <subcellularLocation>
        <location evidence="2">Cytoplasm</location>
        <location evidence="2">Cytosol</location>
    </subcellularLocation>
    <subcellularLocation>
        <location evidence="1">Membrane</location>
    </subcellularLocation>
</comment>
<dbReference type="Proteomes" id="UP001438707">
    <property type="component" value="Unassembled WGS sequence"/>
</dbReference>
<dbReference type="Pfam" id="PF09324">
    <property type="entry name" value="Sec7-like_HDS"/>
    <property type="match status" value="1"/>
</dbReference>
<evidence type="ECO:0000259" key="8">
    <source>
        <dbReference type="PROSITE" id="PS50190"/>
    </source>
</evidence>
<dbReference type="Pfam" id="PF16206">
    <property type="entry name" value="Mon2_C"/>
    <property type="match status" value="1"/>
</dbReference>
<dbReference type="EMBL" id="JALJOS010000016">
    <property type="protein sequence ID" value="KAK9828271.1"/>
    <property type="molecule type" value="Genomic_DNA"/>
</dbReference>
<evidence type="ECO:0000256" key="2">
    <source>
        <dbReference type="ARBA" id="ARBA00004514"/>
    </source>
</evidence>